<dbReference type="SUPFAM" id="SSF118196">
    <property type="entry name" value="YaeB-like"/>
    <property type="match status" value="1"/>
</dbReference>
<accession>A0A7D4AKM1</accession>
<evidence type="ECO:0000259" key="4">
    <source>
        <dbReference type="PROSITE" id="PS51668"/>
    </source>
</evidence>
<dbReference type="CDD" id="cd09281">
    <property type="entry name" value="UPF0066"/>
    <property type="match status" value="1"/>
</dbReference>
<dbReference type="InterPro" id="IPR036414">
    <property type="entry name" value="YaeB_N_sf"/>
</dbReference>
<dbReference type="PANTHER" id="PTHR12818:SF0">
    <property type="entry name" value="TRNA (ADENINE(37)-N6)-METHYLTRANSFERASE"/>
    <property type="match status" value="1"/>
</dbReference>
<dbReference type="PROSITE" id="PS51668">
    <property type="entry name" value="TSAA_2"/>
    <property type="match status" value="1"/>
</dbReference>
<dbReference type="EMBL" id="CP053892">
    <property type="protein sequence ID" value="QKG18949.1"/>
    <property type="molecule type" value="Genomic_DNA"/>
</dbReference>
<dbReference type="InterPro" id="IPR036413">
    <property type="entry name" value="YaeB-like_sf"/>
</dbReference>
<comment type="similarity">
    <text evidence="2">Belongs to the tRNA methyltransferase O family.</text>
</comment>
<dbReference type="Pfam" id="PF01980">
    <property type="entry name" value="TrmO_N"/>
    <property type="match status" value="1"/>
</dbReference>
<keyword evidence="6" id="KW-1185">Reference proteome</keyword>
<evidence type="ECO:0000256" key="3">
    <source>
        <dbReference type="SAM" id="MobiDB-lite"/>
    </source>
</evidence>
<evidence type="ECO:0000313" key="5">
    <source>
        <dbReference type="EMBL" id="QKG18949.1"/>
    </source>
</evidence>
<evidence type="ECO:0000313" key="6">
    <source>
        <dbReference type="Proteomes" id="UP000501240"/>
    </source>
</evidence>
<dbReference type="RefSeq" id="WP_173092547.1">
    <property type="nucleotide sequence ID" value="NZ_CP053892.1"/>
</dbReference>
<feature type="domain" description="TsaA-like" evidence="4">
    <location>
        <begin position="10"/>
        <end position="140"/>
    </location>
</feature>
<dbReference type="NCBIfam" id="TIGR00104">
    <property type="entry name" value="tRNA_TsaA"/>
    <property type="match status" value="1"/>
</dbReference>
<organism evidence="5 6">
    <name type="scientific">Actinomadura verrucosospora</name>
    <dbReference type="NCBI Taxonomy" id="46165"/>
    <lineage>
        <taxon>Bacteria</taxon>
        <taxon>Bacillati</taxon>
        <taxon>Actinomycetota</taxon>
        <taxon>Actinomycetes</taxon>
        <taxon>Streptosporangiales</taxon>
        <taxon>Thermomonosporaceae</taxon>
        <taxon>Actinomadura</taxon>
    </lineage>
</organism>
<evidence type="ECO:0000256" key="2">
    <source>
        <dbReference type="ARBA" id="ARBA00033753"/>
    </source>
</evidence>
<feature type="region of interest" description="Disordered" evidence="3">
    <location>
        <begin position="1"/>
        <end position="33"/>
    </location>
</feature>
<dbReference type="InterPro" id="IPR023368">
    <property type="entry name" value="UPF0066_cons_site"/>
</dbReference>
<keyword evidence="1" id="KW-0949">S-adenosyl-L-methionine</keyword>
<protein>
    <submittedName>
        <fullName evidence="5">Class II aldolase/adducin family protein</fullName>
    </submittedName>
</protein>
<dbReference type="InterPro" id="IPR040372">
    <property type="entry name" value="YaeB-like"/>
</dbReference>
<dbReference type="Gene3D" id="2.40.30.70">
    <property type="entry name" value="YaeB-like"/>
    <property type="match status" value="1"/>
</dbReference>
<dbReference type="Proteomes" id="UP000501240">
    <property type="component" value="Chromosome"/>
</dbReference>
<evidence type="ECO:0000256" key="1">
    <source>
        <dbReference type="ARBA" id="ARBA00022691"/>
    </source>
</evidence>
<name>A0A7D4AKM1_ACTVE</name>
<sequence>MESIRGDFTLTPVGHVSSELKDPAAAPKQGTEGAPDAWLVFEPAYQAALEGLRDGDRIIVLTWLHQASRDVLRTRPRDDPRNPETGVFATRSPHRPNPVGLHPVEVLQVTGRRLRVRGLEAVDGTPVVDVKPVIGGDAGR</sequence>
<proteinExistence type="inferred from homology"/>
<dbReference type="PANTHER" id="PTHR12818">
    <property type="entry name" value="TRNA (ADENINE(37)-N6)-METHYLTRANSFERASE"/>
    <property type="match status" value="1"/>
</dbReference>
<feature type="region of interest" description="Disordered" evidence="3">
    <location>
        <begin position="74"/>
        <end position="101"/>
    </location>
</feature>
<reference evidence="5 6" key="1">
    <citation type="submission" date="2020-05" db="EMBL/GenBank/DDBJ databases">
        <title>Actinomadura verrucosospora NRRL-B18236 (PFL_A860) Genome sequencing and assembly.</title>
        <authorList>
            <person name="Samborskyy M."/>
        </authorList>
    </citation>
    <scope>NUCLEOTIDE SEQUENCE [LARGE SCALE GENOMIC DNA]</scope>
    <source>
        <strain evidence="5 6">NRRL:B18236</strain>
    </source>
</reference>
<dbReference type="InterPro" id="IPR023370">
    <property type="entry name" value="TrmO-like_N"/>
</dbReference>
<dbReference type="PROSITE" id="PS01318">
    <property type="entry name" value="TSAA_1"/>
    <property type="match status" value="1"/>
</dbReference>
<gene>
    <name evidence="5" type="ORF">ACTIVE_0585</name>
</gene>
<dbReference type="AlphaFoldDB" id="A0A7D4AKM1"/>